<gene>
    <name evidence="1" type="ORF">E3J62_04100</name>
</gene>
<proteinExistence type="predicted"/>
<dbReference type="InterPro" id="IPR043519">
    <property type="entry name" value="NT_sf"/>
</dbReference>
<organism evidence="1 2">
    <name type="scientific">candidate division TA06 bacterium</name>
    <dbReference type="NCBI Taxonomy" id="2250710"/>
    <lineage>
        <taxon>Bacteria</taxon>
        <taxon>Bacteria division TA06</taxon>
    </lineage>
</organism>
<dbReference type="PANTHER" id="PTHR34822:SF1">
    <property type="entry name" value="GRPB FAMILY PROTEIN"/>
    <property type="match status" value="1"/>
</dbReference>
<dbReference type="EMBL" id="SOJN01000049">
    <property type="protein sequence ID" value="TET46545.1"/>
    <property type="molecule type" value="Genomic_DNA"/>
</dbReference>
<dbReference type="Pfam" id="PF04229">
    <property type="entry name" value="GrpB"/>
    <property type="match status" value="1"/>
</dbReference>
<evidence type="ECO:0000313" key="2">
    <source>
        <dbReference type="Proteomes" id="UP000315525"/>
    </source>
</evidence>
<protein>
    <submittedName>
        <fullName evidence="1">GrpB family protein</fullName>
    </submittedName>
</protein>
<sequence length="179" mass="20774">MRVAIVDYDPAWPEQFRLEKEKLLAAIGSYVAEIQHIGSTAVPGLAGKPVIDVMVGVHPLSEADAVCIDAIIQLGYEYVSAFEKDTPFRRYFRKNNSNGVRTHQIHLVEIGSEWWLRHLAFRDYLRSHAEAREAYERVKRELASKEWEDVNDYAEAKTEFIRAIEEKAMTWWQEVKGRH</sequence>
<reference evidence="1 2" key="1">
    <citation type="submission" date="2019-03" db="EMBL/GenBank/DDBJ databases">
        <title>Metabolic potential of uncultured bacteria and archaea associated with petroleum seepage in deep-sea sediments.</title>
        <authorList>
            <person name="Dong X."/>
            <person name="Hubert C."/>
        </authorList>
    </citation>
    <scope>NUCLEOTIDE SEQUENCE [LARGE SCALE GENOMIC DNA]</scope>
    <source>
        <strain evidence="1">E44_bin18</strain>
    </source>
</reference>
<dbReference type="SUPFAM" id="SSF81301">
    <property type="entry name" value="Nucleotidyltransferase"/>
    <property type="match status" value="1"/>
</dbReference>
<evidence type="ECO:0000313" key="1">
    <source>
        <dbReference type="EMBL" id="TET46545.1"/>
    </source>
</evidence>
<dbReference type="AlphaFoldDB" id="A0A523UVH0"/>
<accession>A0A523UVH0</accession>
<comment type="caution">
    <text evidence="1">The sequence shown here is derived from an EMBL/GenBank/DDBJ whole genome shotgun (WGS) entry which is preliminary data.</text>
</comment>
<dbReference type="Gene3D" id="3.30.460.10">
    <property type="entry name" value="Beta Polymerase, domain 2"/>
    <property type="match status" value="1"/>
</dbReference>
<dbReference type="PANTHER" id="PTHR34822">
    <property type="entry name" value="GRPB DOMAIN PROTEIN (AFU_ORTHOLOGUE AFUA_1G01530)"/>
    <property type="match status" value="1"/>
</dbReference>
<dbReference type="InterPro" id="IPR007344">
    <property type="entry name" value="GrpB/CoaE"/>
</dbReference>
<dbReference type="Proteomes" id="UP000315525">
    <property type="component" value="Unassembled WGS sequence"/>
</dbReference>
<name>A0A523UVH0_UNCT6</name>